<evidence type="ECO:0000256" key="1">
    <source>
        <dbReference type="ARBA" id="ARBA00006739"/>
    </source>
</evidence>
<evidence type="ECO:0000256" key="2">
    <source>
        <dbReference type="ARBA" id="ARBA00022676"/>
    </source>
</evidence>
<dbReference type="Proteomes" id="UP000680670">
    <property type="component" value="Unassembled WGS sequence"/>
</dbReference>
<dbReference type="Gene3D" id="3.90.550.10">
    <property type="entry name" value="Spore Coat Polysaccharide Biosynthesis Protein SpsA, Chain A"/>
    <property type="match status" value="1"/>
</dbReference>
<gene>
    <name evidence="5" type="primary">cpsJ</name>
    <name evidence="5" type="ORF">J6TS1_27300</name>
</gene>
<dbReference type="EMBL" id="BORJ01000006">
    <property type="protein sequence ID" value="GIN96860.1"/>
    <property type="molecule type" value="Genomic_DNA"/>
</dbReference>
<feature type="domain" description="Glycosyltransferase 2-like" evidence="4">
    <location>
        <begin position="8"/>
        <end position="157"/>
    </location>
</feature>
<dbReference type="InterPro" id="IPR001173">
    <property type="entry name" value="Glyco_trans_2-like"/>
</dbReference>
<comment type="similarity">
    <text evidence="1">Belongs to the glycosyltransferase 2 family.</text>
</comment>
<dbReference type="RefSeq" id="WP_213020653.1">
    <property type="nucleotide sequence ID" value="NZ_BORJ01000006.1"/>
</dbReference>
<organism evidence="5 6">
    <name type="scientific">Siminovitchia terrae</name>
    <name type="common">Bacillus terrae</name>
    <dbReference type="NCBI Taxonomy" id="1914933"/>
    <lineage>
        <taxon>Bacteria</taxon>
        <taxon>Bacillati</taxon>
        <taxon>Bacillota</taxon>
        <taxon>Bacilli</taxon>
        <taxon>Bacillales</taxon>
        <taxon>Bacillaceae</taxon>
        <taxon>Siminovitchia</taxon>
    </lineage>
</organism>
<keyword evidence="2" id="KW-0328">Glycosyltransferase</keyword>
<proteinExistence type="inferred from homology"/>
<name>A0ABQ4KY05_SIMTE</name>
<dbReference type="PANTHER" id="PTHR22916:SF51">
    <property type="entry name" value="GLYCOSYLTRANSFERASE EPSH-RELATED"/>
    <property type="match status" value="1"/>
</dbReference>
<dbReference type="InterPro" id="IPR029044">
    <property type="entry name" value="Nucleotide-diphossugar_trans"/>
</dbReference>
<accession>A0ABQ4KY05</accession>
<dbReference type="SUPFAM" id="SSF53448">
    <property type="entry name" value="Nucleotide-diphospho-sugar transferases"/>
    <property type="match status" value="1"/>
</dbReference>
<dbReference type="CDD" id="cd00761">
    <property type="entry name" value="Glyco_tranf_GTA_type"/>
    <property type="match status" value="1"/>
</dbReference>
<dbReference type="PANTHER" id="PTHR22916">
    <property type="entry name" value="GLYCOSYLTRANSFERASE"/>
    <property type="match status" value="1"/>
</dbReference>
<sequence>MIDKCLVSVVVPVYKVEKCLRRCIDSIINQTFTQIEIILVNDGSPDGSGEICDKYSMQDRRVKAFHKENGGLSDARNYGIDRAKGEYILFVDSDDYIEFDAIEKMLFYANRHSLDVVCADMCKISEGNSKSVIKRTTLLGGASKNKIMTGEEYLVDCIYKKQLSVAACTRMYKTQLIKKNKIYFKKGLLHEDENWTPKILLAANRIGYFNFVFYNYIIREDSITQAVNKKKHISDVMITCEELESEYNKLLISNKNKRILKDYLARLYINTCTYGDFDKKFYTLKVDRLFALRNSFFIKTKLEALIFYFSIELYRNIKLKFK</sequence>
<dbReference type="Pfam" id="PF00535">
    <property type="entry name" value="Glycos_transf_2"/>
    <property type="match status" value="1"/>
</dbReference>
<evidence type="ECO:0000259" key="4">
    <source>
        <dbReference type="Pfam" id="PF00535"/>
    </source>
</evidence>
<protein>
    <submittedName>
        <fullName evidence="5">Glycosyl transferase family A</fullName>
    </submittedName>
</protein>
<keyword evidence="6" id="KW-1185">Reference proteome</keyword>
<keyword evidence="3 5" id="KW-0808">Transferase</keyword>
<evidence type="ECO:0000313" key="6">
    <source>
        <dbReference type="Proteomes" id="UP000680670"/>
    </source>
</evidence>
<reference evidence="5 6" key="1">
    <citation type="submission" date="2021-03" db="EMBL/GenBank/DDBJ databases">
        <title>Antimicrobial resistance genes in bacteria isolated from Japanese honey, and their potential for conferring macrolide and lincosamide resistance in the American foulbrood pathogen Paenibacillus larvae.</title>
        <authorList>
            <person name="Okamoto M."/>
            <person name="Kumagai M."/>
            <person name="Kanamori H."/>
            <person name="Takamatsu D."/>
        </authorList>
    </citation>
    <scope>NUCLEOTIDE SEQUENCE [LARGE SCALE GENOMIC DNA]</scope>
    <source>
        <strain evidence="5 6">J6TS1</strain>
    </source>
</reference>
<evidence type="ECO:0000313" key="5">
    <source>
        <dbReference type="EMBL" id="GIN96860.1"/>
    </source>
</evidence>
<evidence type="ECO:0000256" key="3">
    <source>
        <dbReference type="ARBA" id="ARBA00022679"/>
    </source>
</evidence>
<comment type="caution">
    <text evidence="5">The sequence shown here is derived from an EMBL/GenBank/DDBJ whole genome shotgun (WGS) entry which is preliminary data.</text>
</comment>
<dbReference type="GO" id="GO:0016740">
    <property type="term" value="F:transferase activity"/>
    <property type="evidence" value="ECO:0007669"/>
    <property type="project" value="UniProtKB-KW"/>
</dbReference>